<dbReference type="SUPFAM" id="SSF51011">
    <property type="entry name" value="Glycosyl hydrolase domain"/>
    <property type="match status" value="1"/>
</dbReference>
<evidence type="ECO:0000256" key="3">
    <source>
        <dbReference type="ARBA" id="ARBA00004964"/>
    </source>
</evidence>
<dbReference type="Gene3D" id="3.20.20.80">
    <property type="entry name" value="Glycosidases"/>
    <property type="match status" value="1"/>
</dbReference>
<comment type="subunit">
    <text evidence="10">Monomer.</text>
</comment>
<keyword evidence="7 10" id="KW-0808">Transferase</keyword>
<dbReference type="InterPro" id="IPR013780">
    <property type="entry name" value="Glyco_hydro_b"/>
</dbReference>
<dbReference type="PANTHER" id="PTHR43651">
    <property type="entry name" value="1,4-ALPHA-GLUCAN-BRANCHING ENZYME"/>
    <property type="match status" value="1"/>
</dbReference>
<dbReference type="InterPro" id="IPR013783">
    <property type="entry name" value="Ig-like_fold"/>
</dbReference>
<dbReference type="NCBIfam" id="TIGR01515">
    <property type="entry name" value="branching_enzym"/>
    <property type="match status" value="1"/>
</dbReference>
<reference evidence="12 13" key="1">
    <citation type="journal article" date="2021" name="Front. Microbiol.">
        <title>Aerobic Denitrification and Heterotrophic Sulfur Oxidation in the Genus Halomonas Revealed by Six Novel Species Characterizations and Genome-Based Analysis.</title>
        <authorList>
            <person name="Wang L."/>
            <person name="Shao Z."/>
        </authorList>
    </citation>
    <scope>NUCLEOTIDE SEQUENCE [LARGE SCALE GENOMIC DNA]</scope>
    <source>
        <strain evidence="12 13">MCCC 1A11036</strain>
    </source>
</reference>
<dbReference type="EC" id="2.4.1.18" evidence="10"/>
<evidence type="ECO:0000313" key="12">
    <source>
        <dbReference type="EMBL" id="MCE8022219.1"/>
    </source>
</evidence>
<dbReference type="InterPro" id="IPR037439">
    <property type="entry name" value="Branching_enzy"/>
</dbReference>
<feature type="active site" description="Proton donor" evidence="10">
    <location>
        <position position="485"/>
    </location>
</feature>
<comment type="caution">
    <text evidence="12">The sequence shown here is derived from an EMBL/GenBank/DDBJ whole genome shotgun (WGS) entry which is preliminary data.</text>
</comment>
<sequence length="751" mass="84772">MNADLHALRKQAMTELKDRERQAAPIAADLPPADTEALARGRHPDPFAVLGLHAQGDGYALRVYAPGVQAVEVLERDSGRWRGEPTERSTPGLFVIVLDEAFPYRLRLHWPDGMHETEDPYAFGLLLGNIDLHLIGEGTHRDLGRCLGAQPMKVDGVAGVRFAVWAPNARRVSVIGAFNGWDGRRHPMRLRHQAGVWELFVPRLQPGESYKYELVDAHDQVIHKADPVALASELPPGTASKVADIEGFAWHDEAWLARRADTLAPDRPISIYEVHAASWRKHGGNVGELYSWQELAEQLIPYVLEMGFTHVELLPIMEHPFGGSWGYQPLGLFAPTARHGSPADFAAFVDACHRAGLGVILDWVPAHFPTDAHGLARFDGTALYEYAHPFEGFHQDWNTYIYNFGRREVHGFLLSSALHWLKHYHVDALRVDAVASMLYRNYSRRDGEWIPNRHGGHENLEALDFLRHLNRVVAEEVPGTAVIAEESTAWPGVTRTVNEDGLGFAYKWNLGWMHDTLSYMAEDPIYRCHGHHNMTFPQVYAYAERFVLPISHDEVVHGKRALLDKMPGDEWQKFANLRAYLATLWTQPGKKLLFMGCEFGQWREWDHDRELDWGLLDEPRHAGVRLLVGDLNRLYRELPALHQSDCDPCGFVWVIGNDHTNSVFAWLRCDTKGEPLLLVANMTPMPRENYRVGIPQSGEWEEIFNSDAECYGGSNIGNLGRREAVEEPLHGQPASLELTLPPLAVILLRPC</sequence>
<dbReference type="Gene3D" id="2.60.40.10">
    <property type="entry name" value="Immunoglobulins"/>
    <property type="match status" value="2"/>
</dbReference>
<comment type="catalytic activity">
    <reaction evidence="1 10">
        <text>Transfers a segment of a (1-&gt;4)-alpha-D-glucan chain to a primary hydroxy group in a similar glucan chain.</text>
        <dbReference type="EC" id="2.4.1.18"/>
    </reaction>
</comment>
<feature type="domain" description="Glycosyl hydrolase family 13 catalytic" evidence="11">
    <location>
        <begin position="273"/>
        <end position="620"/>
    </location>
</feature>
<evidence type="ECO:0000256" key="9">
    <source>
        <dbReference type="ARBA" id="ARBA00023277"/>
    </source>
</evidence>
<evidence type="ECO:0000256" key="2">
    <source>
        <dbReference type="ARBA" id="ARBA00002953"/>
    </source>
</evidence>
<evidence type="ECO:0000256" key="10">
    <source>
        <dbReference type="HAMAP-Rule" id="MF_00685"/>
    </source>
</evidence>
<evidence type="ECO:0000256" key="6">
    <source>
        <dbReference type="ARBA" id="ARBA00022676"/>
    </source>
</evidence>
<dbReference type="InterPro" id="IPR006048">
    <property type="entry name" value="A-amylase/branching_C"/>
</dbReference>
<dbReference type="SMART" id="SM00642">
    <property type="entry name" value="Aamy"/>
    <property type="match status" value="1"/>
</dbReference>
<dbReference type="InterPro" id="IPR017853">
    <property type="entry name" value="GH"/>
</dbReference>
<dbReference type="EMBL" id="JABFTT010000018">
    <property type="protein sequence ID" value="MCE8022219.1"/>
    <property type="molecule type" value="Genomic_DNA"/>
</dbReference>
<protein>
    <recommendedName>
        <fullName evidence="10">1,4-alpha-glucan branching enzyme GlgB</fullName>
        <ecNumber evidence="10">2.4.1.18</ecNumber>
    </recommendedName>
    <alternativeName>
        <fullName evidence="10">1,4-alpha-D-glucan:1,4-alpha-D-glucan 6-glucosyl-transferase</fullName>
    </alternativeName>
    <alternativeName>
        <fullName evidence="10">Alpha-(1-&gt;4)-glucan branching enzyme</fullName>
    </alternativeName>
    <alternativeName>
        <fullName evidence="10">Glycogen branching enzyme</fullName>
        <shortName evidence="10">BE</shortName>
    </alternativeName>
</protein>
<dbReference type="Gene3D" id="2.60.40.1180">
    <property type="entry name" value="Golgi alpha-mannosidase II"/>
    <property type="match status" value="1"/>
</dbReference>
<dbReference type="HAMAP" id="MF_00685">
    <property type="entry name" value="GlgB"/>
    <property type="match status" value="1"/>
</dbReference>
<dbReference type="Pfam" id="PF02922">
    <property type="entry name" value="CBM_48"/>
    <property type="match status" value="1"/>
</dbReference>
<evidence type="ECO:0000256" key="7">
    <source>
        <dbReference type="ARBA" id="ARBA00022679"/>
    </source>
</evidence>
<dbReference type="PANTHER" id="PTHR43651:SF3">
    <property type="entry name" value="1,4-ALPHA-GLUCAN-BRANCHING ENZYME"/>
    <property type="match status" value="1"/>
</dbReference>
<feature type="active site" description="Nucleophile" evidence="10">
    <location>
        <position position="432"/>
    </location>
</feature>
<dbReference type="InterPro" id="IPR014756">
    <property type="entry name" value="Ig_E-set"/>
</dbReference>
<evidence type="ECO:0000256" key="8">
    <source>
        <dbReference type="ARBA" id="ARBA00023056"/>
    </source>
</evidence>
<comment type="function">
    <text evidence="2 10">Catalyzes the formation of the alpha-1,6-glucosidic linkages in glycogen by scission of a 1,4-alpha-linked oligosaccharide from growing alpha-1,4-glucan chains and the subsequent attachment of the oligosaccharide to the alpha-1,6 position.</text>
</comment>
<evidence type="ECO:0000313" key="13">
    <source>
        <dbReference type="Proteomes" id="UP001320122"/>
    </source>
</evidence>
<proteinExistence type="inferred from homology"/>
<dbReference type="Pfam" id="PF02806">
    <property type="entry name" value="Alpha-amylase_C"/>
    <property type="match status" value="1"/>
</dbReference>
<name>A0ABS9AKF1_9GAMM</name>
<keyword evidence="8 10" id="KW-0320">Glycogen biosynthesis</keyword>
<dbReference type="PIRSF" id="PIRSF000463">
    <property type="entry name" value="GlgB"/>
    <property type="match status" value="1"/>
</dbReference>
<dbReference type="Proteomes" id="UP001320122">
    <property type="component" value="Unassembled WGS sequence"/>
</dbReference>
<evidence type="ECO:0000256" key="4">
    <source>
        <dbReference type="ARBA" id="ARBA00009000"/>
    </source>
</evidence>
<dbReference type="InterPro" id="IPR006047">
    <property type="entry name" value="GH13_cat_dom"/>
</dbReference>
<keyword evidence="13" id="KW-1185">Reference proteome</keyword>
<dbReference type="InterPro" id="IPR044143">
    <property type="entry name" value="GlgB_N_E_set_prok"/>
</dbReference>
<dbReference type="InterPro" id="IPR054169">
    <property type="entry name" value="GlgB_N"/>
</dbReference>
<dbReference type="InterPro" id="IPR004193">
    <property type="entry name" value="Glyco_hydro_13_N"/>
</dbReference>
<evidence type="ECO:0000259" key="11">
    <source>
        <dbReference type="SMART" id="SM00642"/>
    </source>
</evidence>
<keyword evidence="9 10" id="KW-0119">Carbohydrate metabolism</keyword>
<dbReference type="SUPFAM" id="SSF81296">
    <property type="entry name" value="E set domains"/>
    <property type="match status" value="2"/>
</dbReference>
<dbReference type="CDD" id="cd11322">
    <property type="entry name" value="AmyAc_Glg_BE"/>
    <property type="match status" value="1"/>
</dbReference>
<comment type="similarity">
    <text evidence="4 10">Belongs to the glycosyl hydrolase 13 family. GlgB subfamily.</text>
</comment>
<keyword evidence="6 10" id="KW-0328">Glycosyltransferase</keyword>
<dbReference type="GO" id="GO:0003844">
    <property type="term" value="F:1,4-alpha-glucan branching enzyme activity"/>
    <property type="evidence" value="ECO:0007669"/>
    <property type="project" value="UniProtKB-EC"/>
</dbReference>
<keyword evidence="5 10" id="KW-0321">Glycogen metabolism</keyword>
<dbReference type="NCBIfam" id="NF003811">
    <property type="entry name" value="PRK05402.1"/>
    <property type="match status" value="1"/>
</dbReference>
<dbReference type="CDD" id="cd02855">
    <property type="entry name" value="E_set_GBE_prok_N"/>
    <property type="match status" value="1"/>
</dbReference>
<dbReference type="InterPro" id="IPR006407">
    <property type="entry name" value="GlgB"/>
</dbReference>
<dbReference type="SUPFAM" id="SSF51445">
    <property type="entry name" value="(Trans)glycosidases"/>
    <property type="match status" value="1"/>
</dbReference>
<evidence type="ECO:0000256" key="1">
    <source>
        <dbReference type="ARBA" id="ARBA00000826"/>
    </source>
</evidence>
<gene>
    <name evidence="10 12" type="primary">glgB</name>
    <name evidence="12" type="ORF">HOP51_19185</name>
</gene>
<dbReference type="Pfam" id="PF22019">
    <property type="entry name" value="GlgB_N"/>
    <property type="match status" value="1"/>
</dbReference>
<comment type="pathway">
    <text evidence="3 10">Glycan biosynthesis; glycogen biosynthesis.</text>
</comment>
<accession>A0ABS9AKF1</accession>
<organism evidence="12 13">
    <name type="scientific">Billgrantia zhangzhouensis</name>
    <dbReference type="NCBI Taxonomy" id="2733481"/>
    <lineage>
        <taxon>Bacteria</taxon>
        <taxon>Pseudomonadati</taxon>
        <taxon>Pseudomonadota</taxon>
        <taxon>Gammaproteobacteria</taxon>
        <taxon>Oceanospirillales</taxon>
        <taxon>Halomonadaceae</taxon>
        <taxon>Billgrantia</taxon>
    </lineage>
</organism>
<dbReference type="NCBIfam" id="NF008967">
    <property type="entry name" value="PRK12313.1"/>
    <property type="match status" value="1"/>
</dbReference>
<evidence type="ECO:0000256" key="5">
    <source>
        <dbReference type="ARBA" id="ARBA00022600"/>
    </source>
</evidence>